<dbReference type="EnsemblProtists" id="PYU1_T015262">
    <property type="protein sequence ID" value="PYU1_T015262"/>
    <property type="gene ID" value="PYU1_G015230"/>
</dbReference>
<organism evidence="1 2">
    <name type="scientific">Globisporangium ultimum (strain ATCC 200006 / CBS 805.95 / DAOM BR144)</name>
    <name type="common">Pythium ultimum</name>
    <dbReference type="NCBI Taxonomy" id="431595"/>
    <lineage>
        <taxon>Eukaryota</taxon>
        <taxon>Sar</taxon>
        <taxon>Stramenopiles</taxon>
        <taxon>Oomycota</taxon>
        <taxon>Peronosporomycetes</taxon>
        <taxon>Pythiales</taxon>
        <taxon>Pythiaceae</taxon>
        <taxon>Globisporangium</taxon>
    </lineage>
</organism>
<dbReference type="InterPro" id="IPR011009">
    <property type="entry name" value="Kinase-like_dom_sf"/>
</dbReference>
<dbReference type="AlphaFoldDB" id="K3XDG3"/>
<sequence>MCILEATTLKRPWFPFGHFVFREKVRLGQLPDRPESFNDDQWDLLTKMCALKPADRVSIAYVVHQLKKFHENSNDAHDTHIEVSDSSYSERQLSYFSLTLHFFLP</sequence>
<dbReference type="VEuPathDB" id="FungiDB:PYU1_G015230"/>
<reference evidence="2" key="2">
    <citation type="submission" date="2010-04" db="EMBL/GenBank/DDBJ databases">
        <authorList>
            <person name="Buell R."/>
            <person name="Hamilton J."/>
            <person name="Hostetler J."/>
        </authorList>
    </citation>
    <scope>NUCLEOTIDE SEQUENCE [LARGE SCALE GENOMIC DNA]</scope>
    <source>
        <strain evidence="2">DAOM:BR144</strain>
    </source>
</reference>
<dbReference type="Gene3D" id="1.10.510.10">
    <property type="entry name" value="Transferase(Phosphotransferase) domain 1"/>
    <property type="match status" value="1"/>
</dbReference>
<keyword evidence="2" id="KW-1185">Reference proteome</keyword>
<evidence type="ECO:0008006" key="3">
    <source>
        <dbReference type="Google" id="ProtNLM"/>
    </source>
</evidence>
<reference evidence="1" key="3">
    <citation type="submission" date="2015-02" db="UniProtKB">
        <authorList>
            <consortium name="EnsemblProtists"/>
        </authorList>
    </citation>
    <scope>IDENTIFICATION</scope>
    <source>
        <strain evidence="1">DAOM BR144</strain>
    </source>
</reference>
<dbReference type="InParanoid" id="K3XDG3"/>
<evidence type="ECO:0000313" key="2">
    <source>
        <dbReference type="Proteomes" id="UP000019132"/>
    </source>
</evidence>
<dbReference type="EMBL" id="ADOS01000119">
    <property type="status" value="NOT_ANNOTATED_CDS"/>
    <property type="molecule type" value="Genomic_DNA"/>
</dbReference>
<dbReference type="Proteomes" id="UP000019132">
    <property type="component" value="Unassembled WGS sequence"/>
</dbReference>
<protein>
    <recommendedName>
        <fullName evidence="3">Serine-threonine/tyrosine-protein kinase catalytic domain-containing protein</fullName>
    </recommendedName>
</protein>
<evidence type="ECO:0000313" key="1">
    <source>
        <dbReference type="EnsemblProtists" id="PYU1_T015262"/>
    </source>
</evidence>
<accession>K3XDG3</accession>
<proteinExistence type="predicted"/>
<dbReference type="SUPFAM" id="SSF56112">
    <property type="entry name" value="Protein kinase-like (PK-like)"/>
    <property type="match status" value="1"/>
</dbReference>
<dbReference type="HOGENOM" id="CLU_145171_2_0_1"/>
<name>K3XDG3_GLOUD</name>
<reference evidence="2" key="1">
    <citation type="journal article" date="2010" name="Genome Biol.">
        <title>Genome sequence of the necrotrophic plant pathogen Pythium ultimum reveals original pathogenicity mechanisms and effector repertoire.</title>
        <authorList>
            <person name="Levesque C.A."/>
            <person name="Brouwer H."/>
            <person name="Cano L."/>
            <person name="Hamilton J.P."/>
            <person name="Holt C."/>
            <person name="Huitema E."/>
            <person name="Raffaele S."/>
            <person name="Robideau G.P."/>
            <person name="Thines M."/>
            <person name="Win J."/>
            <person name="Zerillo M.M."/>
            <person name="Beakes G.W."/>
            <person name="Boore J.L."/>
            <person name="Busam D."/>
            <person name="Dumas B."/>
            <person name="Ferriera S."/>
            <person name="Fuerstenberg S.I."/>
            <person name="Gachon C.M."/>
            <person name="Gaulin E."/>
            <person name="Govers F."/>
            <person name="Grenville-Briggs L."/>
            <person name="Horner N."/>
            <person name="Hostetler J."/>
            <person name="Jiang R.H."/>
            <person name="Johnson J."/>
            <person name="Krajaejun T."/>
            <person name="Lin H."/>
            <person name="Meijer H.J."/>
            <person name="Moore B."/>
            <person name="Morris P."/>
            <person name="Phuntmart V."/>
            <person name="Puiu D."/>
            <person name="Shetty J."/>
            <person name="Stajich J.E."/>
            <person name="Tripathy S."/>
            <person name="Wawra S."/>
            <person name="van West P."/>
            <person name="Whitty B.R."/>
            <person name="Coutinho P.M."/>
            <person name="Henrissat B."/>
            <person name="Martin F."/>
            <person name="Thomas P.D."/>
            <person name="Tyler B.M."/>
            <person name="De Vries R.P."/>
            <person name="Kamoun S."/>
            <person name="Yandell M."/>
            <person name="Tisserat N."/>
            <person name="Buell C.R."/>
        </authorList>
    </citation>
    <scope>NUCLEOTIDE SEQUENCE</scope>
    <source>
        <strain evidence="2">DAOM:BR144</strain>
    </source>
</reference>